<accession>A0ACB8U850</accession>
<evidence type="ECO:0000313" key="2">
    <source>
        <dbReference type="Proteomes" id="UP001055072"/>
    </source>
</evidence>
<comment type="caution">
    <text evidence="1">The sequence shown here is derived from an EMBL/GenBank/DDBJ whole genome shotgun (WGS) entry which is preliminary data.</text>
</comment>
<dbReference type="EMBL" id="MU274907">
    <property type="protein sequence ID" value="KAI0090498.1"/>
    <property type="molecule type" value="Genomic_DNA"/>
</dbReference>
<name>A0ACB8U850_9APHY</name>
<keyword evidence="2" id="KW-1185">Reference proteome</keyword>
<proteinExistence type="predicted"/>
<evidence type="ECO:0000313" key="1">
    <source>
        <dbReference type="EMBL" id="KAI0090498.1"/>
    </source>
</evidence>
<dbReference type="Proteomes" id="UP001055072">
    <property type="component" value="Unassembled WGS sequence"/>
</dbReference>
<sequence>MGISDLPPELFEQILVHCDLRQILRFKAVSKSFNDFITNSARLRYHIDLFVSGFQDTHLNPTCNLHDRQAILSAAQNIWRIADSMALLETLHVSNLEYWPIRDSVLLRKVSALESPDPDSVTFDVSQISSCVGAMGATDVLSHWKVRLQKETGSIACIDPAQDLLIVRCNGAPHPINQPSSPFSSSSEATSPTGDLDADPGRYYCLSIHSLRTGEPHPRAKHPHIQFKMSQRVVKNPHYTRVQVLDNILAVNMASGFQLFTETTFFDWITGEMKSVISLFMSSNRILSEMIYRFSAHLGPLRERGAILQFSSLINVSYNHVTPLPNVDRRLKSMSSTITLVAAVSRTSREGDLVRHRTSRRTGSLASTTATCVSLSTSPLANKSLPTKRTKGFC</sequence>
<reference evidence="1" key="1">
    <citation type="journal article" date="2021" name="Environ. Microbiol.">
        <title>Gene family expansions and transcriptome signatures uncover fungal adaptations to wood decay.</title>
        <authorList>
            <person name="Hage H."/>
            <person name="Miyauchi S."/>
            <person name="Viragh M."/>
            <person name="Drula E."/>
            <person name="Min B."/>
            <person name="Chaduli D."/>
            <person name="Navarro D."/>
            <person name="Favel A."/>
            <person name="Norest M."/>
            <person name="Lesage-Meessen L."/>
            <person name="Balint B."/>
            <person name="Merenyi Z."/>
            <person name="de Eugenio L."/>
            <person name="Morin E."/>
            <person name="Martinez A.T."/>
            <person name="Baldrian P."/>
            <person name="Stursova M."/>
            <person name="Martinez M.J."/>
            <person name="Novotny C."/>
            <person name="Magnuson J.K."/>
            <person name="Spatafora J.W."/>
            <person name="Maurice S."/>
            <person name="Pangilinan J."/>
            <person name="Andreopoulos W."/>
            <person name="LaButti K."/>
            <person name="Hundley H."/>
            <person name="Na H."/>
            <person name="Kuo A."/>
            <person name="Barry K."/>
            <person name="Lipzen A."/>
            <person name="Henrissat B."/>
            <person name="Riley R."/>
            <person name="Ahrendt S."/>
            <person name="Nagy L.G."/>
            <person name="Grigoriev I.V."/>
            <person name="Martin F."/>
            <person name="Rosso M.N."/>
        </authorList>
    </citation>
    <scope>NUCLEOTIDE SEQUENCE</scope>
    <source>
        <strain evidence="1">CBS 384.51</strain>
    </source>
</reference>
<gene>
    <name evidence="1" type="ORF">BDY19DRAFT_712313</name>
</gene>
<organism evidence="1 2">
    <name type="scientific">Irpex rosettiformis</name>
    <dbReference type="NCBI Taxonomy" id="378272"/>
    <lineage>
        <taxon>Eukaryota</taxon>
        <taxon>Fungi</taxon>
        <taxon>Dikarya</taxon>
        <taxon>Basidiomycota</taxon>
        <taxon>Agaricomycotina</taxon>
        <taxon>Agaricomycetes</taxon>
        <taxon>Polyporales</taxon>
        <taxon>Irpicaceae</taxon>
        <taxon>Irpex</taxon>
    </lineage>
</organism>
<protein>
    <submittedName>
        <fullName evidence="1">Uncharacterized protein</fullName>
    </submittedName>
</protein>